<evidence type="ECO:0000256" key="1">
    <source>
        <dbReference type="SAM" id="MobiDB-lite"/>
    </source>
</evidence>
<dbReference type="Proteomes" id="UP000028582">
    <property type="component" value="Unassembled WGS sequence"/>
</dbReference>
<name>A0A081A1U6_PHYNI</name>
<dbReference type="AlphaFoldDB" id="A0A081A1U6"/>
<evidence type="ECO:0008006" key="4">
    <source>
        <dbReference type="Google" id="ProtNLM"/>
    </source>
</evidence>
<evidence type="ECO:0000313" key="3">
    <source>
        <dbReference type="Proteomes" id="UP000028582"/>
    </source>
</evidence>
<feature type="region of interest" description="Disordered" evidence="1">
    <location>
        <begin position="1"/>
        <end position="21"/>
    </location>
</feature>
<feature type="compositionally biased region" description="Basic and acidic residues" evidence="1">
    <location>
        <begin position="203"/>
        <end position="217"/>
    </location>
</feature>
<comment type="caution">
    <text evidence="2">The sequence shown here is derived from an EMBL/GenBank/DDBJ whole genome shotgun (WGS) entry which is preliminary data.</text>
</comment>
<accession>A0A081A1U6</accession>
<dbReference type="OrthoDB" id="106119at2759"/>
<evidence type="ECO:0000313" key="2">
    <source>
        <dbReference type="EMBL" id="ETO72857.1"/>
    </source>
</evidence>
<feature type="compositionally biased region" description="Basic residues" evidence="1">
    <location>
        <begin position="218"/>
        <end position="233"/>
    </location>
</feature>
<sequence length="233" mass="26609">MPQHELSATALSDDGSSTESECYDEELLELAASVHDENHDHNLTPDLTTGVKVEPVDACPPVKSENATATDEAKPKAKATYNKCNRCRRKLPIINEKDQTAVQEGKAKTKRCVCCCESFPLSKFSMANRSSTRAIPRCRSCSQAPSNILQKLREIPEYVEAVAAEKQMIKEERSKNQTKLPPFERKTMKQRYEEQFQLVGGKTARERRLAHREEEKKKRLANFQRKRRENKTK</sequence>
<feature type="region of interest" description="Disordered" evidence="1">
    <location>
        <begin position="195"/>
        <end position="233"/>
    </location>
</feature>
<reference evidence="2 3" key="1">
    <citation type="submission" date="2013-11" db="EMBL/GenBank/DDBJ databases">
        <title>The Genome Sequence of Phytophthora parasitica P1976.</title>
        <authorList>
            <consortium name="The Broad Institute Genomics Platform"/>
            <person name="Russ C."/>
            <person name="Tyler B."/>
            <person name="Panabieres F."/>
            <person name="Shan W."/>
            <person name="Tripathy S."/>
            <person name="Grunwald N."/>
            <person name="Machado M."/>
            <person name="Johnson C.S."/>
            <person name="Walker B."/>
            <person name="Young S."/>
            <person name="Zeng Q."/>
            <person name="Gargeya S."/>
            <person name="Fitzgerald M."/>
            <person name="Haas B."/>
            <person name="Abouelleil A."/>
            <person name="Allen A.W."/>
            <person name="Alvarado L."/>
            <person name="Arachchi H.M."/>
            <person name="Berlin A.M."/>
            <person name="Chapman S.B."/>
            <person name="Gainer-Dewar J."/>
            <person name="Goldberg J."/>
            <person name="Griggs A."/>
            <person name="Gujja S."/>
            <person name="Hansen M."/>
            <person name="Howarth C."/>
            <person name="Imamovic A."/>
            <person name="Ireland A."/>
            <person name="Larimer J."/>
            <person name="McCowan C."/>
            <person name="Murphy C."/>
            <person name="Pearson M."/>
            <person name="Poon T.W."/>
            <person name="Priest M."/>
            <person name="Roberts A."/>
            <person name="Saif S."/>
            <person name="Shea T."/>
            <person name="Sisk P."/>
            <person name="Sykes S."/>
            <person name="Wortman J."/>
            <person name="Nusbaum C."/>
            <person name="Birren B."/>
        </authorList>
    </citation>
    <scope>NUCLEOTIDE SEQUENCE [LARGE SCALE GENOMIC DNA]</scope>
    <source>
        <strain evidence="2 3">P1976</strain>
    </source>
</reference>
<protein>
    <recommendedName>
        <fullName evidence="4">Stc1 domain-containing protein</fullName>
    </recommendedName>
</protein>
<organism evidence="2 3">
    <name type="scientific">Phytophthora nicotianae P1976</name>
    <dbReference type="NCBI Taxonomy" id="1317066"/>
    <lineage>
        <taxon>Eukaryota</taxon>
        <taxon>Sar</taxon>
        <taxon>Stramenopiles</taxon>
        <taxon>Oomycota</taxon>
        <taxon>Peronosporomycetes</taxon>
        <taxon>Peronosporales</taxon>
        <taxon>Peronosporaceae</taxon>
        <taxon>Phytophthora</taxon>
    </lineage>
</organism>
<proteinExistence type="predicted"/>
<dbReference type="EMBL" id="ANJA01002021">
    <property type="protein sequence ID" value="ETO72857.1"/>
    <property type="molecule type" value="Genomic_DNA"/>
</dbReference>
<gene>
    <name evidence="2" type="ORF">F444_11138</name>
</gene>